<feature type="compositionally biased region" description="Polar residues" evidence="1">
    <location>
        <begin position="9"/>
        <end position="20"/>
    </location>
</feature>
<dbReference type="EMBL" id="JACHFN010000002">
    <property type="protein sequence ID" value="MBB5233256.1"/>
    <property type="molecule type" value="Genomic_DNA"/>
</dbReference>
<evidence type="ECO:0000313" key="4">
    <source>
        <dbReference type="Proteomes" id="UP000525389"/>
    </source>
</evidence>
<dbReference type="InterPro" id="IPR010640">
    <property type="entry name" value="Low_temperature_requirement_A"/>
</dbReference>
<feature type="transmembrane region" description="Helical" evidence="2">
    <location>
        <begin position="284"/>
        <end position="306"/>
    </location>
</feature>
<feature type="transmembrane region" description="Helical" evidence="2">
    <location>
        <begin position="97"/>
        <end position="114"/>
    </location>
</feature>
<keyword evidence="4" id="KW-1185">Reference proteome</keyword>
<feature type="region of interest" description="Disordered" evidence="1">
    <location>
        <begin position="1"/>
        <end position="32"/>
    </location>
</feature>
<organism evidence="3 4">
    <name type="scientific">Deinococcus budaensis</name>
    <dbReference type="NCBI Taxonomy" id="1665626"/>
    <lineage>
        <taxon>Bacteria</taxon>
        <taxon>Thermotogati</taxon>
        <taxon>Deinococcota</taxon>
        <taxon>Deinococci</taxon>
        <taxon>Deinococcales</taxon>
        <taxon>Deinococcaceae</taxon>
        <taxon>Deinococcus</taxon>
    </lineage>
</organism>
<protein>
    <submittedName>
        <fullName evidence="3">Low temperature requirement protein LtrA</fullName>
    </submittedName>
</protein>
<proteinExistence type="predicted"/>
<feature type="transmembrane region" description="Helical" evidence="2">
    <location>
        <begin position="126"/>
        <end position="146"/>
    </location>
</feature>
<keyword evidence="2" id="KW-0472">Membrane</keyword>
<feature type="transmembrane region" description="Helical" evidence="2">
    <location>
        <begin position="376"/>
        <end position="395"/>
    </location>
</feature>
<accession>A0A7W8LNZ9</accession>
<dbReference type="Pfam" id="PF06772">
    <property type="entry name" value="LtrA"/>
    <property type="match status" value="1"/>
</dbReference>
<keyword evidence="2" id="KW-1133">Transmembrane helix</keyword>
<evidence type="ECO:0000313" key="3">
    <source>
        <dbReference type="EMBL" id="MBB5233256.1"/>
    </source>
</evidence>
<dbReference type="RefSeq" id="WP_184025476.1">
    <property type="nucleotide sequence ID" value="NZ_JACHFN010000002.1"/>
</dbReference>
<name>A0A7W8LNZ9_9DEIO</name>
<dbReference type="PANTHER" id="PTHR36840:SF1">
    <property type="entry name" value="BLL5714 PROTEIN"/>
    <property type="match status" value="1"/>
</dbReference>
<sequence length="416" mass="44017">MSHGEPSSVALQDGTSQSGTGDDRQAAPGSPEEQKVTWLELFFDLTFVVAFDQLAKRLGDAPSGINLVNFLVMFGAVWWAWAGNTTFAARHGNQDRVYRWGSLAQLLTVAVLALSERGELAENGPVFALAFAANRAVLIGMHALMIRRDPEVAAFARPLMTGYGLAALIWLGSAFLGGTAQLLAWGVALGVDLLTPLLLRDRHGQALPHQEHLPERVGLLQIIALGGVVTELVAGGRQRPLTPADLAPSLLALVTALGLWRLYFDQARALPVLEAHRRGRIGSFLLWLYSHIPLTLGIVMLAVGMGHGIADTENARDAVNLQLVVWSLATALLALALLRANALRLSHRPLLNRSLLALLGGVGVSALLSLTDLGTLPLHAAVAALTVLLAAVSAADPTSEALGEVEERLGAGGSPI</sequence>
<dbReference type="AlphaFoldDB" id="A0A7W8LNZ9"/>
<feature type="transmembrane region" description="Helical" evidence="2">
    <location>
        <begin position="318"/>
        <end position="338"/>
    </location>
</feature>
<comment type="caution">
    <text evidence="3">The sequence shown here is derived from an EMBL/GenBank/DDBJ whole genome shotgun (WGS) entry which is preliminary data.</text>
</comment>
<evidence type="ECO:0000256" key="1">
    <source>
        <dbReference type="SAM" id="MobiDB-lite"/>
    </source>
</evidence>
<dbReference type="Proteomes" id="UP000525389">
    <property type="component" value="Unassembled WGS sequence"/>
</dbReference>
<keyword evidence="2" id="KW-0812">Transmembrane</keyword>
<dbReference type="PANTHER" id="PTHR36840">
    <property type="entry name" value="BLL5714 PROTEIN"/>
    <property type="match status" value="1"/>
</dbReference>
<gene>
    <name evidence="3" type="ORF">HNQ09_000673</name>
</gene>
<reference evidence="3 4" key="1">
    <citation type="submission" date="2020-08" db="EMBL/GenBank/DDBJ databases">
        <title>Genomic Encyclopedia of Type Strains, Phase IV (KMG-IV): sequencing the most valuable type-strain genomes for metagenomic binning, comparative biology and taxonomic classification.</title>
        <authorList>
            <person name="Goeker M."/>
        </authorList>
    </citation>
    <scope>NUCLEOTIDE SEQUENCE [LARGE SCALE GENOMIC DNA]</scope>
    <source>
        <strain evidence="3 4">DSM 101791</strain>
    </source>
</reference>
<feature type="transmembrane region" description="Helical" evidence="2">
    <location>
        <begin position="350"/>
        <end position="370"/>
    </location>
</feature>
<feature type="transmembrane region" description="Helical" evidence="2">
    <location>
        <begin position="246"/>
        <end position="264"/>
    </location>
</feature>
<feature type="transmembrane region" description="Helical" evidence="2">
    <location>
        <begin position="67"/>
        <end position="85"/>
    </location>
</feature>
<evidence type="ECO:0000256" key="2">
    <source>
        <dbReference type="SAM" id="Phobius"/>
    </source>
</evidence>